<dbReference type="RefSeq" id="WP_110887088.1">
    <property type="nucleotide sequence ID" value="NZ_QJSX01000009.1"/>
</dbReference>
<feature type="transmembrane region" description="Helical" evidence="1">
    <location>
        <begin position="135"/>
        <end position="155"/>
    </location>
</feature>
<reference evidence="2 3" key="1">
    <citation type="submission" date="2018-06" db="EMBL/GenBank/DDBJ databases">
        <title>Genomic Encyclopedia of Type Strains, Phase IV (KMG-IV): sequencing the most valuable type-strain genomes for metagenomic binning, comparative biology and taxonomic classification.</title>
        <authorList>
            <person name="Goeker M."/>
        </authorList>
    </citation>
    <scope>NUCLEOTIDE SEQUENCE [LARGE SCALE GENOMIC DNA]</scope>
    <source>
        <strain evidence="2 3">DSM 18048</strain>
    </source>
</reference>
<feature type="transmembrane region" description="Helical" evidence="1">
    <location>
        <begin position="175"/>
        <end position="197"/>
    </location>
</feature>
<feature type="transmembrane region" description="Helical" evidence="1">
    <location>
        <begin position="48"/>
        <end position="66"/>
    </location>
</feature>
<organism evidence="2 3">
    <name type="scientific">Deinococcus yavapaiensis KR-236</name>
    <dbReference type="NCBI Taxonomy" id="694435"/>
    <lineage>
        <taxon>Bacteria</taxon>
        <taxon>Thermotogati</taxon>
        <taxon>Deinococcota</taxon>
        <taxon>Deinococci</taxon>
        <taxon>Deinococcales</taxon>
        <taxon>Deinococcaceae</taxon>
        <taxon>Deinococcus</taxon>
    </lineage>
</organism>
<evidence type="ECO:0000313" key="3">
    <source>
        <dbReference type="Proteomes" id="UP000248326"/>
    </source>
</evidence>
<evidence type="ECO:0000313" key="2">
    <source>
        <dbReference type="EMBL" id="PYE53275.1"/>
    </source>
</evidence>
<proteinExistence type="predicted"/>
<keyword evidence="1" id="KW-0812">Transmembrane</keyword>
<keyword evidence="1" id="KW-1133">Transmembrane helix</keyword>
<protein>
    <submittedName>
        <fullName evidence="2">ABC-type nitrate/sulfonate/bicarbonate transport system permease component</fullName>
    </submittedName>
</protein>
<gene>
    <name evidence="2" type="ORF">DES52_10947</name>
</gene>
<feature type="transmembrane region" description="Helical" evidence="1">
    <location>
        <begin position="78"/>
        <end position="101"/>
    </location>
</feature>
<keyword evidence="3" id="KW-1185">Reference proteome</keyword>
<name>A0A318S405_9DEIO</name>
<sequence length="208" mass="22869">MNRASKVGLLLAGVAALLLLAFYRSELQWVWEERQEILGAVRATTVRLASVIVIGLIVGVSLARLMRVSRRIEAKATPWVLAFLSVPWLLLMVAINLIPSLGLDETAATGLAVAAFAVQIWALGRRKLEDSREVYVRRAFSYAFVAVMAGELLARTDGLGAQVRFFTLFSRFEHVLLYAALLAVLSMLLLPLVSLMLRVGKSSFLLQG</sequence>
<comment type="caution">
    <text evidence="2">The sequence shown here is derived from an EMBL/GenBank/DDBJ whole genome shotgun (WGS) entry which is preliminary data.</text>
</comment>
<accession>A0A318S405</accession>
<dbReference type="Proteomes" id="UP000248326">
    <property type="component" value="Unassembled WGS sequence"/>
</dbReference>
<keyword evidence="1" id="KW-0472">Membrane</keyword>
<dbReference type="EMBL" id="QJSX01000009">
    <property type="protein sequence ID" value="PYE53275.1"/>
    <property type="molecule type" value="Genomic_DNA"/>
</dbReference>
<dbReference type="AlphaFoldDB" id="A0A318S405"/>
<feature type="transmembrane region" description="Helical" evidence="1">
    <location>
        <begin position="107"/>
        <end position="123"/>
    </location>
</feature>
<dbReference type="OrthoDB" id="70930at2"/>
<evidence type="ECO:0000256" key="1">
    <source>
        <dbReference type="SAM" id="Phobius"/>
    </source>
</evidence>